<evidence type="ECO:0000259" key="1">
    <source>
        <dbReference type="Pfam" id="PF08490"/>
    </source>
</evidence>
<protein>
    <submittedName>
        <fullName evidence="3">DNA polymerase epsilon catalytic subunit A-like</fullName>
    </submittedName>
</protein>
<evidence type="ECO:0000313" key="4">
    <source>
        <dbReference type="Proteomes" id="UP000321393"/>
    </source>
</evidence>
<dbReference type="Proteomes" id="UP000321947">
    <property type="component" value="Unassembled WGS sequence"/>
</dbReference>
<sequence>MLSRQSQPSKSGMAYKVDYVVNNKEAEVILQKSITEYRSIDRGPLVAIIESPNVQLLKSAVKVLDDFPCLNIPCDAHHNQYQVKVLNKVVSEPQTSWERHEPWLKRSGKID</sequence>
<dbReference type="EMBL" id="SSTD01013776">
    <property type="protein sequence ID" value="TYK05650.1"/>
    <property type="molecule type" value="Genomic_DNA"/>
</dbReference>
<dbReference type="AlphaFoldDB" id="A0A5D3C2T2"/>
<reference evidence="4 5" key="1">
    <citation type="submission" date="2019-08" db="EMBL/GenBank/DDBJ databases">
        <title>Draft genome sequences of two oriental melons (Cucumis melo L. var makuwa).</title>
        <authorList>
            <person name="Kwon S.-Y."/>
        </authorList>
    </citation>
    <scope>NUCLEOTIDE SEQUENCE [LARGE SCALE GENOMIC DNA]</scope>
    <source>
        <strain evidence="5">cv. Chang Bougi</strain>
        <strain evidence="4">cv. SW 3</strain>
        <tissue evidence="3">Leaf</tissue>
    </source>
</reference>
<accession>A0A5D3C2T2</accession>
<feature type="domain" description="DNA polymerase epsilon catalytic subunit A C-terminal" evidence="1">
    <location>
        <begin position="8"/>
        <end position="82"/>
    </location>
</feature>
<dbReference type="OrthoDB" id="10651290at2759"/>
<dbReference type="STRING" id="1194695.A0A5D3C2T2"/>
<dbReference type="Pfam" id="PF08490">
    <property type="entry name" value="DUF1744"/>
    <property type="match status" value="1"/>
</dbReference>
<dbReference type="InterPro" id="IPR013697">
    <property type="entry name" value="DNA_pol_e_suA_C"/>
</dbReference>
<evidence type="ECO:0000313" key="3">
    <source>
        <dbReference type="EMBL" id="TYK05650.1"/>
    </source>
</evidence>
<dbReference type="GO" id="GO:0005634">
    <property type="term" value="C:nucleus"/>
    <property type="evidence" value="ECO:0007669"/>
    <property type="project" value="InterPro"/>
</dbReference>
<dbReference type="GO" id="GO:0008270">
    <property type="term" value="F:zinc ion binding"/>
    <property type="evidence" value="ECO:0007669"/>
    <property type="project" value="InterPro"/>
</dbReference>
<gene>
    <name evidence="3" type="ORF">E5676_scaffold98G001120</name>
    <name evidence="2" type="ORF">E6C27_scaffold262G001850</name>
</gene>
<evidence type="ECO:0000313" key="2">
    <source>
        <dbReference type="EMBL" id="KAA0040608.1"/>
    </source>
</evidence>
<comment type="caution">
    <text evidence="3">The sequence shown here is derived from an EMBL/GenBank/DDBJ whole genome shotgun (WGS) entry which is preliminary data.</text>
</comment>
<dbReference type="GO" id="GO:0006260">
    <property type="term" value="P:DNA replication"/>
    <property type="evidence" value="ECO:0007669"/>
    <property type="project" value="InterPro"/>
</dbReference>
<evidence type="ECO:0000313" key="5">
    <source>
        <dbReference type="Proteomes" id="UP000321947"/>
    </source>
</evidence>
<dbReference type="Proteomes" id="UP000321393">
    <property type="component" value="Unassembled WGS sequence"/>
</dbReference>
<dbReference type="GO" id="GO:0003887">
    <property type="term" value="F:DNA-directed DNA polymerase activity"/>
    <property type="evidence" value="ECO:0007669"/>
    <property type="project" value="InterPro"/>
</dbReference>
<dbReference type="EMBL" id="SSTE01017321">
    <property type="protein sequence ID" value="KAA0040608.1"/>
    <property type="molecule type" value="Genomic_DNA"/>
</dbReference>
<proteinExistence type="predicted"/>
<name>A0A5D3C2T2_CUCMM</name>
<organism evidence="3 5">
    <name type="scientific">Cucumis melo var. makuwa</name>
    <name type="common">Oriental melon</name>
    <dbReference type="NCBI Taxonomy" id="1194695"/>
    <lineage>
        <taxon>Eukaryota</taxon>
        <taxon>Viridiplantae</taxon>
        <taxon>Streptophyta</taxon>
        <taxon>Embryophyta</taxon>
        <taxon>Tracheophyta</taxon>
        <taxon>Spermatophyta</taxon>
        <taxon>Magnoliopsida</taxon>
        <taxon>eudicotyledons</taxon>
        <taxon>Gunneridae</taxon>
        <taxon>Pentapetalae</taxon>
        <taxon>rosids</taxon>
        <taxon>fabids</taxon>
        <taxon>Cucurbitales</taxon>
        <taxon>Cucurbitaceae</taxon>
        <taxon>Benincaseae</taxon>
        <taxon>Cucumis</taxon>
    </lineage>
</organism>